<keyword evidence="7" id="KW-0961">Cell wall biogenesis/degradation</keyword>
<dbReference type="GO" id="GO:0046872">
    <property type="term" value="F:metal ion binding"/>
    <property type="evidence" value="ECO:0007669"/>
    <property type="project" value="UniProtKB-KW"/>
</dbReference>
<evidence type="ECO:0000313" key="10">
    <source>
        <dbReference type="EMBL" id="KKR88072.1"/>
    </source>
</evidence>
<comment type="cofactor">
    <cofactor evidence="7 9">
        <name>Mg(2+)</name>
        <dbReference type="ChEBI" id="CHEBI:18420"/>
    </cofactor>
</comment>
<feature type="transmembrane region" description="Helical" evidence="7">
    <location>
        <begin position="249"/>
        <end position="268"/>
    </location>
</feature>
<feature type="transmembrane region" description="Helical" evidence="7">
    <location>
        <begin position="101"/>
        <end position="118"/>
    </location>
</feature>
<name>A0A0G0XK62_9BACT</name>
<evidence type="ECO:0000256" key="1">
    <source>
        <dbReference type="ARBA" id="ARBA00004141"/>
    </source>
</evidence>
<evidence type="ECO:0000256" key="4">
    <source>
        <dbReference type="ARBA" id="ARBA00022692"/>
    </source>
</evidence>
<keyword evidence="7" id="KW-0131">Cell cycle</keyword>
<dbReference type="NCBIfam" id="TIGR00445">
    <property type="entry name" value="mraY"/>
    <property type="match status" value="1"/>
</dbReference>
<evidence type="ECO:0000256" key="3">
    <source>
        <dbReference type="ARBA" id="ARBA00022679"/>
    </source>
</evidence>
<feature type="transmembrane region" description="Helical" evidence="7">
    <location>
        <begin position="225"/>
        <end position="242"/>
    </location>
</feature>
<dbReference type="GO" id="GO:0071555">
    <property type="term" value="P:cell wall organization"/>
    <property type="evidence" value="ECO:0007669"/>
    <property type="project" value="UniProtKB-KW"/>
</dbReference>
<keyword evidence="7 9" id="KW-0479">Metal-binding</keyword>
<feature type="transmembrane region" description="Helical" evidence="7">
    <location>
        <begin position="61"/>
        <end position="81"/>
    </location>
</feature>
<dbReference type="InterPro" id="IPR018480">
    <property type="entry name" value="PNAcMuramoyl-5peptid_Trfase_CS"/>
</dbReference>
<dbReference type="InterPro" id="IPR000715">
    <property type="entry name" value="Glycosyl_transferase_4"/>
</dbReference>
<dbReference type="UniPathway" id="UPA00219"/>
<dbReference type="GO" id="GO:0051301">
    <property type="term" value="P:cell division"/>
    <property type="evidence" value="ECO:0007669"/>
    <property type="project" value="UniProtKB-KW"/>
</dbReference>
<sequence>MVQILGLVLLSFFVISVLLVPFINILYRIKFTRQKQKTRDMFDNRTLIFDQLHDHKSGTPVGGGALIIFVVTLLYLLTNYLSPLIGITTTSIYPFKQEVNVILFTFLSFGLLGLYDDLRKTFGFRRIKFWGLRFRVKFVVQWVLAAVVASMLYFALGIDIVNVRFFDVFHLGILYIPFATFTIVAFANAVNISDGLDGLATGLLLICLVALLVMSASILDTTLSIFLGLLVGSLIAFLYFNIWPARIMLGDVGAMSFGATLAVAGLLLGKPIGLGIIGGIFVVEVASSLLQILSRKIRKKRIFEVAPLHLWLQHKGWQEPKIVFRFWLAQIMFAIFGLWLSFF</sequence>
<dbReference type="Pfam" id="PF00953">
    <property type="entry name" value="Glycos_transf_4"/>
    <property type="match status" value="1"/>
</dbReference>
<feature type="transmembrane region" description="Helical" evidence="7">
    <location>
        <begin position="6"/>
        <end position="27"/>
    </location>
</feature>
<comment type="caution">
    <text evidence="10">The sequence shown here is derived from an EMBL/GenBank/DDBJ whole genome shotgun (WGS) entry which is preliminary data.</text>
</comment>
<dbReference type="AlphaFoldDB" id="A0A0G0XK62"/>
<evidence type="ECO:0000256" key="2">
    <source>
        <dbReference type="ARBA" id="ARBA00005583"/>
    </source>
</evidence>
<keyword evidence="7" id="KW-0573">Peptidoglycan synthesis</keyword>
<dbReference type="PANTHER" id="PTHR22926">
    <property type="entry name" value="PHOSPHO-N-ACETYLMURAMOYL-PENTAPEPTIDE-TRANSFERASE"/>
    <property type="match status" value="1"/>
</dbReference>
<protein>
    <recommendedName>
        <fullName evidence="7 8">Phospho-N-acetylmuramoyl-pentapeptide-transferase</fullName>
        <ecNumber evidence="7 8">2.7.8.13</ecNumber>
    </recommendedName>
    <alternativeName>
        <fullName evidence="7">UDP-MurNAc-pentapeptide phosphotransferase</fullName>
    </alternativeName>
</protein>
<reference evidence="10 11" key="1">
    <citation type="journal article" date="2015" name="Nature">
        <title>rRNA introns, odd ribosomes, and small enigmatic genomes across a large radiation of phyla.</title>
        <authorList>
            <person name="Brown C.T."/>
            <person name="Hug L.A."/>
            <person name="Thomas B.C."/>
            <person name="Sharon I."/>
            <person name="Castelle C.J."/>
            <person name="Singh A."/>
            <person name="Wilkins M.J."/>
            <person name="Williams K.H."/>
            <person name="Banfield J.F."/>
        </authorList>
    </citation>
    <scope>NUCLEOTIDE SEQUENCE [LARGE SCALE GENOMIC DNA]</scope>
</reference>
<comment type="pathway">
    <text evidence="7">Cell wall biogenesis; peptidoglycan biosynthesis.</text>
</comment>
<comment type="function">
    <text evidence="7">Catalyzes the initial step of the lipid cycle reactions in the biosynthesis of the cell wall peptidoglycan: transfers peptidoglycan precursor phospho-MurNAc-pentapeptide from UDP-MurNAc-pentapeptide onto the lipid carrier undecaprenyl phosphate, yielding undecaprenyl-pyrophosphoryl-MurNAc-pentapeptide, known as lipid I.</text>
</comment>
<comment type="catalytic activity">
    <reaction evidence="7">
        <text>UDP-N-acetyl-alpha-D-muramoyl-L-alanyl-gamma-D-glutamyl-meso-2,6-diaminopimeloyl-D-alanyl-D-alanine + di-trans,octa-cis-undecaprenyl phosphate = di-trans,octa-cis-undecaprenyl diphospho-N-acetyl-alpha-D-muramoyl-L-alanyl-D-glutamyl-meso-2,6-diaminopimeloyl-D-alanyl-D-alanine + UMP</text>
        <dbReference type="Rhea" id="RHEA:28386"/>
        <dbReference type="ChEBI" id="CHEBI:57865"/>
        <dbReference type="ChEBI" id="CHEBI:60392"/>
        <dbReference type="ChEBI" id="CHEBI:61386"/>
        <dbReference type="ChEBI" id="CHEBI:61387"/>
        <dbReference type="EC" id="2.7.8.13"/>
    </reaction>
</comment>
<accession>A0A0G0XK62</accession>
<keyword evidence="7" id="KW-0133">Cell shape</keyword>
<dbReference type="GO" id="GO:0051992">
    <property type="term" value="F:UDP-N-acetylmuramoyl-L-alanyl-D-glutamyl-meso-2,6-diaminopimelyl-D-alanyl-D-alanine:undecaprenyl-phosphate transferase activity"/>
    <property type="evidence" value="ECO:0007669"/>
    <property type="project" value="RHEA"/>
</dbReference>
<keyword evidence="6 7" id="KW-0472">Membrane</keyword>
<dbReference type="GO" id="GO:0009252">
    <property type="term" value="P:peptidoglycan biosynthetic process"/>
    <property type="evidence" value="ECO:0007669"/>
    <property type="project" value="UniProtKB-UniRule"/>
</dbReference>
<dbReference type="EMBL" id="LCAG01000001">
    <property type="protein sequence ID" value="KKR88072.1"/>
    <property type="molecule type" value="Genomic_DNA"/>
</dbReference>
<keyword evidence="7" id="KW-1003">Cell membrane</keyword>
<keyword evidence="7" id="KW-0132">Cell division</keyword>
<keyword evidence="7 9" id="KW-0460">Magnesium</keyword>
<evidence type="ECO:0000256" key="6">
    <source>
        <dbReference type="ARBA" id="ARBA00023136"/>
    </source>
</evidence>
<feature type="transmembrane region" description="Helical" evidence="7">
    <location>
        <begin position="322"/>
        <end position="342"/>
    </location>
</feature>
<keyword evidence="3 7" id="KW-0808">Transferase</keyword>
<feature type="binding site" evidence="9">
    <location>
        <position position="251"/>
    </location>
    <ligand>
        <name>Mg(2+)</name>
        <dbReference type="ChEBI" id="CHEBI:18420"/>
    </ligand>
</feature>
<feature type="transmembrane region" description="Helical" evidence="7">
    <location>
        <begin position="274"/>
        <end position="293"/>
    </location>
</feature>
<keyword evidence="5 7" id="KW-1133">Transmembrane helix</keyword>
<feature type="transmembrane region" description="Helical" evidence="7">
    <location>
        <begin position="199"/>
        <end position="219"/>
    </location>
</feature>
<evidence type="ECO:0000256" key="5">
    <source>
        <dbReference type="ARBA" id="ARBA00022989"/>
    </source>
</evidence>
<dbReference type="Proteomes" id="UP000034854">
    <property type="component" value="Unassembled WGS sequence"/>
</dbReference>
<dbReference type="PANTHER" id="PTHR22926:SF5">
    <property type="entry name" value="PHOSPHO-N-ACETYLMURAMOYL-PENTAPEPTIDE-TRANSFERASE HOMOLOG"/>
    <property type="match status" value="1"/>
</dbReference>
<dbReference type="GO" id="GO:0008360">
    <property type="term" value="P:regulation of cell shape"/>
    <property type="evidence" value="ECO:0007669"/>
    <property type="project" value="UniProtKB-KW"/>
</dbReference>
<dbReference type="GO" id="GO:0005886">
    <property type="term" value="C:plasma membrane"/>
    <property type="evidence" value="ECO:0007669"/>
    <property type="project" value="UniProtKB-SubCell"/>
</dbReference>
<dbReference type="PROSITE" id="PS01348">
    <property type="entry name" value="MRAY_2"/>
    <property type="match status" value="1"/>
</dbReference>
<dbReference type="InterPro" id="IPR003524">
    <property type="entry name" value="PNAcMuramoyl-5peptid_Trfase"/>
</dbReference>
<gene>
    <name evidence="7" type="primary">mraY</name>
    <name evidence="10" type="ORF">UU34_C0001G0069</name>
</gene>
<dbReference type="EC" id="2.7.8.13" evidence="7 8"/>
<organism evidence="10 11">
    <name type="scientific">Candidatus Curtissbacteria bacterium GW2011_GWA1_41_11</name>
    <dbReference type="NCBI Taxonomy" id="1618409"/>
    <lineage>
        <taxon>Bacteria</taxon>
        <taxon>Candidatus Curtissiibacteriota</taxon>
    </lineage>
</organism>
<comment type="similarity">
    <text evidence="2 7">Belongs to the glycosyltransferase 4 family. MraY subfamily.</text>
</comment>
<dbReference type="HAMAP" id="MF_00038">
    <property type="entry name" value="MraY"/>
    <property type="match status" value="1"/>
</dbReference>
<keyword evidence="4 7" id="KW-0812">Transmembrane</keyword>
<feature type="transmembrane region" description="Helical" evidence="7">
    <location>
        <begin position="138"/>
        <end position="156"/>
    </location>
</feature>
<feature type="transmembrane region" description="Helical" evidence="7">
    <location>
        <begin position="168"/>
        <end position="187"/>
    </location>
</feature>
<feature type="binding site" evidence="9">
    <location>
        <position position="191"/>
    </location>
    <ligand>
        <name>Mg(2+)</name>
        <dbReference type="ChEBI" id="CHEBI:18420"/>
    </ligand>
</feature>
<proteinExistence type="inferred from homology"/>
<comment type="subcellular location">
    <subcellularLocation>
        <location evidence="7">Cell membrane</location>
        <topology evidence="7">Multi-pass membrane protein</topology>
    </subcellularLocation>
    <subcellularLocation>
        <location evidence="1">Membrane</location>
        <topology evidence="1">Multi-pass membrane protein</topology>
    </subcellularLocation>
</comment>
<dbReference type="GO" id="GO:0008963">
    <property type="term" value="F:phospho-N-acetylmuramoyl-pentapeptide-transferase activity"/>
    <property type="evidence" value="ECO:0007669"/>
    <property type="project" value="UniProtKB-UniRule"/>
</dbReference>
<evidence type="ECO:0000256" key="7">
    <source>
        <dbReference type="HAMAP-Rule" id="MF_00038"/>
    </source>
</evidence>
<evidence type="ECO:0000313" key="11">
    <source>
        <dbReference type="Proteomes" id="UP000034854"/>
    </source>
</evidence>
<evidence type="ECO:0000256" key="9">
    <source>
        <dbReference type="PIRSR" id="PIRSR600715-1"/>
    </source>
</evidence>
<evidence type="ECO:0000256" key="8">
    <source>
        <dbReference type="NCBIfam" id="TIGR00445"/>
    </source>
</evidence>